<comment type="caution">
    <text evidence="2">The sequence shown here is derived from an EMBL/GenBank/DDBJ whole genome shotgun (WGS) entry which is preliminary data.</text>
</comment>
<keyword evidence="2" id="KW-0251">Elongation factor</keyword>
<accession>A0A392NW33</accession>
<dbReference type="EMBL" id="LXQA010052119">
    <property type="protein sequence ID" value="MCI03420.1"/>
    <property type="molecule type" value="Genomic_DNA"/>
</dbReference>
<protein>
    <submittedName>
        <fullName evidence="2">Putative transcription elongation factor Spt5-like protein</fullName>
    </submittedName>
</protein>
<evidence type="ECO:0000256" key="1">
    <source>
        <dbReference type="SAM" id="MobiDB-lite"/>
    </source>
</evidence>
<reference evidence="2 3" key="1">
    <citation type="journal article" date="2018" name="Front. Plant Sci.">
        <title>Red Clover (Trifolium pratense) and Zigzag Clover (T. medium) - A Picture of Genomic Similarities and Differences.</title>
        <authorList>
            <person name="Dluhosova J."/>
            <person name="Istvanek J."/>
            <person name="Nedelnik J."/>
            <person name="Repkova J."/>
        </authorList>
    </citation>
    <scope>NUCLEOTIDE SEQUENCE [LARGE SCALE GENOMIC DNA]</scope>
    <source>
        <strain evidence="3">cv. 10/8</strain>
        <tissue evidence="2">Leaf</tissue>
    </source>
</reference>
<keyword evidence="2" id="KW-0648">Protein biosynthesis</keyword>
<name>A0A392NW33_9FABA</name>
<keyword evidence="3" id="KW-1185">Reference proteome</keyword>
<evidence type="ECO:0000313" key="3">
    <source>
        <dbReference type="Proteomes" id="UP000265520"/>
    </source>
</evidence>
<feature type="compositionally biased region" description="Low complexity" evidence="1">
    <location>
        <begin position="1"/>
        <end position="19"/>
    </location>
</feature>
<dbReference type="Proteomes" id="UP000265520">
    <property type="component" value="Unassembled WGS sequence"/>
</dbReference>
<feature type="region of interest" description="Disordered" evidence="1">
    <location>
        <begin position="1"/>
        <end position="70"/>
    </location>
</feature>
<evidence type="ECO:0000313" key="2">
    <source>
        <dbReference type="EMBL" id="MCI03420.1"/>
    </source>
</evidence>
<dbReference type="AlphaFoldDB" id="A0A392NW33"/>
<proteinExistence type="predicted"/>
<sequence length="70" mass="7639">MTNNGKANANSKGKAPAGKDSSGKRKVTYDEDKTGKKRNRGVVQFFEDEAVDDSDEDSDDFSDFSEGTRS</sequence>
<dbReference type="GO" id="GO:0003746">
    <property type="term" value="F:translation elongation factor activity"/>
    <property type="evidence" value="ECO:0007669"/>
    <property type="project" value="UniProtKB-KW"/>
</dbReference>
<feature type="compositionally biased region" description="Basic and acidic residues" evidence="1">
    <location>
        <begin position="21"/>
        <end position="34"/>
    </location>
</feature>
<organism evidence="2 3">
    <name type="scientific">Trifolium medium</name>
    <dbReference type="NCBI Taxonomy" id="97028"/>
    <lineage>
        <taxon>Eukaryota</taxon>
        <taxon>Viridiplantae</taxon>
        <taxon>Streptophyta</taxon>
        <taxon>Embryophyta</taxon>
        <taxon>Tracheophyta</taxon>
        <taxon>Spermatophyta</taxon>
        <taxon>Magnoliopsida</taxon>
        <taxon>eudicotyledons</taxon>
        <taxon>Gunneridae</taxon>
        <taxon>Pentapetalae</taxon>
        <taxon>rosids</taxon>
        <taxon>fabids</taxon>
        <taxon>Fabales</taxon>
        <taxon>Fabaceae</taxon>
        <taxon>Papilionoideae</taxon>
        <taxon>50 kb inversion clade</taxon>
        <taxon>NPAAA clade</taxon>
        <taxon>Hologalegina</taxon>
        <taxon>IRL clade</taxon>
        <taxon>Trifolieae</taxon>
        <taxon>Trifolium</taxon>
    </lineage>
</organism>
<feature type="compositionally biased region" description="Acidic residues" evidence="1">
    <location>
        <begin position="46"/>
        <end position="63"/>
    </location>
</feature>